<dbReference type="EMBL" id="WKJK01000001">
    <property type="protein sequence ID" value="MRW88829.1"/>
    <property type="molecule type" value="Genomic_DNA"/>
</dbReference>
<name>A0A6I2KXT8_9BURK</name>
<gene>
    <name evidence="1" type="ORF">GJ699_02390</name>
</gene>
<dbReference type="AlphaFoldDB" id="A0A6I2KXT8"/>
<dbReference type="InterPro" id="IPR013321">
    <property type="entry name" value="Arc_rbn_hlx_hlx"/>
</dbReference>
<accession>A0A6I2KXT8</accession>
<sequence length="74" mass="8572">MTDSKLNAKVKALTIRMPMTLHTELKNIAESKGWTLNDEINFRLRAFNLHEQMRTVATDVDDIKAMLRRAEAEK</sequence>
<dbReference type="InterPro" id="IPR010985">
    <property type="entry name" value="Ribbon_hlx_hlx"/>
</dbReference>
<comment type="caution">
    <text evidence="1">The sequence shown here is derived from an EMBL/GenBank/DDBJ whole genome shotgun (WGS) entry which is preliminary data.</text>
</comment>
<keyword evidence="2" id="KW-1185">Reference proteome</keyword>
<proteinExistence type="predicted"/>
<dbReference type="GO" id="GO:0006355">
    <property type="term" value="P:regulation of DNA-templated transcription"/>
    <property type="evidence" value="ECO:0007669"/>
    <property type="project" value="InterPro"/>
</dbReference>
<reference evidence="1 2" key="1">
    <citation type="submission" date="2019-11" db="EMBL/GenBank/DDBJ databases">
        <title>Novel species isolated from a subtropical stream in China.</title>
        <authorList>
            <person name="Lu H."/>
        </authorList>
    </citation>
    <scope>NUCLEOTIDE SEQUENCE [LARGE SCALE GENOMIC DNA]</scope>
    <source>
        <strain evidence="1 2">FT80W</strain>
    </source>
</reference>
<evidence type="ECO:0000313" key="2">
    <source>
        <dbReference type="Proteomes" id="UP000433309"/>
    </source>
</evidence>
<dbReference type="Proteomes" id="UP000433309">
    <property type="component" value="Unassembled WGS sequence"/>
</dbReference>
<dbReference type="Gene3D" id="1.10.1220.10">
    <property type="entry name" value="Met repressor-like"/>
    <property type="match status" value="1"/>
</dbReference>
<protein>
    <submittedName>
        <fullName evidence="1">Uncharacterized protein</fullName>
    </submittedName>
</protein>
<dbReference type="SUPFAM" id="SSF47598">
    <property type="entry name" value="Ribbon-helix-helix"/>
    <property type="match status" value="1"/>
</dbReference>
<dbReference type="RefSeq" id="WP_154372711.1">
    <property type="nucleotide sequence ID" value="NZ_WKJK01000001.1"/>
</dbReference>
<evidence type="ECO:0000313" key="1">
    <source>
        <dbReference type="EMBL" id="MRW88829.1"/>
    </source>
</evidence>
<organism evidence="1 2">
    <name type="scientific">Duganella guangzhouensis</name>
    <dbReference type="NCBI Taxonomy" id="2666084"/>
    <lineage>
        <taxon>Bacteria</taxon>
        <taxon>Pseudomonadati</taxon>
        <taxon>Pseudomonadota</taxon>
        <taxon>Betaproteobacteria</taxon>
        <taxon>Burkholderiales</taxon>
        <taxon>Oxalobacteraceae</taxon>
        <taxon>Telluria group</taxon>
        <taxon>Duganella</taxon>
    </lineage>
</organism>